<reference evidence="2 3" key="1">
    <citation type="submission" date="2016-11" db="EMBL/GenBank/DDBJ databases">
        <title>Comparative genomics of Acidibacillus ferroxidans species.</title>
        <authorList>
            <person name="Oliveira G."/>
            <person name="Nunes G."/>
            <person name="Oliveira R."/>
            <person name="Araujo F."/>
            <person name="Salim A."/>
            <person name="Scholte L."/>
            <person name="Morais D."/>
            <person name="Nancucheo I."/>
            <person name="Johnson D.B."/>
            <person name="Grail B."/>
            <person name="Bittencourt J."/>
            <person name="Valadares R."/>
        </authorList>
    </citation>
    <scope>NUCLEOTIDE SEQUENCE [LARGE SCALE GENOMIC DNA]</scope>
    <source>
        <strain evidence="2 3">Y002</strain>
    </source>
</reference>
<dbReference type="InterPro" id="IPR012851">
    <property type="entry name" value="Spore_coat_CotF-like"/>
</dbReference>
<evidence type="ECO:0008006" key="4">
    <source>
        <dbReference type="Google" id="ProtNLM"/>
    </source>
</evidence>
<name>A0A2U3DAN0_SULT2</name>
<protein>
    <recommendedName>
        <fullName evidence="4">Spore coat protein</fullName>
    </recommendedName>
</protein>
<keyword evidence="3" id="KW-1185">Reference proteome</keyword>
<dbReference type="EMBL" id="MPDK01000004">
    <property type="protein sequence ID" value="PWI58312.1"/>
    <property type="molecule type" value="Genomic_DNA"/>
</dbReference>
<dbReference type="Gene3D" id="1.20.1260.10">
    <property type="match status" value="1"/>
</dbReference>
<proteinExistence type="predicted"/>
<dbReference type="Pfam" id="PF07875">
    <property type="entry name" value="Coat_F"/>
    <property type="match status" value="1"/>
</dbReference>
<gene>
    <name evidence="2" type="ORF">BM613_03555</name>
</gene>
<dbReference type="OrthoDB" id="1647790at2"/>
<evidence type="ECO:0000256" key="1">
    <source>
        <dbReference type="SAM" id="MobiDB-lite"/>
    </source>
</evidence>
<feature type="region of interest" description="Disordered" evidence="1">
    <location>
        <begin position="123"/>
        <end position="179"/>
    </location>
</feature>
<dbReference type="Proteomes" id="UP000245380">
    <property type="component" value="Unassembled WGS sequence"/>
</dbReference>
<accession>A0A2U3DAN0</accession>
<sequence length="179" mass="21159">MQPQAMGAQLQEQDYMNEILLFLKHQVLEYATAVMEASSIQVRQTMQRLLNETLTEQADCYQLMARQGWYPPAPTANRQDLLKSIQQHRQDAQKNMQIARNVGIGMQNQTQIGSWQQQVPAWQTGQMRQQQGNQQSQQNVQQMQQPWQAAQPWQYTQNWQDPSQQFNWQQQNQSRQPWQ</sequence>
<comment type="caution">
    <text evidence="2">The sequence shown here is derived from an EMBL/GenBank/DDBJ whole genome shotgun (WGS) entry which is preliminary data.</text>
</comment>
<evidence type="ECO:0000313" key="3">
    <source>
        <dbReference type="Proteomes" id="UP000245380"/>
    </source>
</evidence>
<dbReference type="AlphaFoldDB" id="A0A2U3DAN0"/>
<organism evidence="2 3">
    <name type="scientific">Sulfoacidibacillus thermotolerans</name>
    <name type="common">Acidibacillus sulfuroxidans</name>
    <dbReference type="NCBI Taxonomy" id="1765684"/>
    <lineage>
        <taxon>Bacteria</taxon>
        <taxon>Bacillati</taxon>
        <taxon>Bacillota</taxon>
        <taxon>Bacilli</taxon>
        <taxon>Bacillales</taxon>
        <taxon>Alicyclobacillaceae</taxon>
        <taxon>Sulfoacidibacillus</taxon>
    </lineage>
</organism>
<evidence type="ECO:0000313" key="2">
    <source>
        <dbReference type="EMBL" id="PWI58312.1"/>
    </source>
</evidence>
<dbReference type="InterPro" id="IPR012347">
    <property type="entry name" value="Ferritin-like"/>
</dbReference>
<dbReference type="RefSeq" id="WP_109429814.1">
    <property type="nucleotide sequence ID" value="NZ_MPDK01000004.1"/>
</dbReference>